<evidence type="ECO:0000313" key="2">
    <source>
        <dbReference type="Proteomes" id="UP000012118"/>
    </source>
</evidence>
<accession>M6Q6M9</accession>
<protein>
    <submittedName>
        <fullName evidence="1">Uncharacterized protein</fullName>
    </submittedName>
</protein>
<gene>
    <name evidence="1" type="ORF">LEP1GSC108_3234</name>
</gene>
<comment type="caution">
    <text evidence="1">The sequence shown here is derived from an EMBL/GenBank/DDBJ whole genome shotgun (WGS) entry which is preliminary data.</text>
</comment>
<dbReference type="Proteomes" id="UP000012118">
    <property type="component" value="Unassembled WGS sequence"/>
</dbReference>
<proteinExistence type="predicted"/>
<evidence type="ECO:0000313" key="1">
    <source>
        <dbReference type="EMBL" id="EMN91261.1"/>
    </source>
</evidence>
<dbReference type="EMBL" id="AHNU02000034">
    <property type="protein sequence ID" value="EMN91261.1"/>
    <property type="molecule type" value="Genomic_DNA"/>
</dbReference>
<name>M6Q6M9_9LEPT</name>
<dbReference type="AlphaFoldDB" id="M6Q6M9"/>
<sequence>MLTRYSNDETIKISLGHLGIKLRRKSNIPVRISRHGKTFKIEFEVSELPFG</sequence>
<reference evidence="1 2" key="1">
    <citation type="submission" date="2013-01" db="EMBL/GenBank/DDBJ databases">
        <authorList>
            <person name="Harkins D.M."/>
            <person name="Durkin A.S."/>
            <person name="Brinkac L.M."/>
            <person name="Haft D.H."/>
            <person name="Selengut J.D."/>
            <person name="Sanka R."/>
            <person name="DePew J."/>
            <person name="Purushe J."/>
            <person name="Chanthongthip A."/>
            <person name="Lattana O."/>
            <person name="Phetsouvanh R."/>
            <person name="Newton P.N."/>
            <person name="Vinetz J.M."/>
            <person name="Sutton G.G."/>
            <person name="Nierman W.C."/>
            <person name="Fouts D.E."/>
        </authorList>
    </citation>
    <scope>NUCLEOTIDE SEQUENCE [LARGE SCALE GENOMIC DNA]</scope>
    <source>
        <strain evidence="1 2">UI 13098</strain>
    </source>
</reference>
<organism evidence="1 2">
    <name type="scientific">Leptospira weilii str. UI 13098</name>
    <dbReference type="NCBI Taxonomy" id="1088542"/>
    <lineage>
        <taxon>Bacteria</taxon>
        <taxon>Pseudomonadati</taxon>
        <taxon>Spirochaetota</taxon>
        <taxon>Spirochaetia</taxon>
        <taxon>Leptospirales</taxon>
        <taxon>Leptospiraceae</taxon>
        <taxon>Leptospira</taxon>
    </lineage>
</organism>
<keyword evidence="2" id="KW-1185">Reference proteome</keyword>